<feature type="region of interest" description="Disordered" evidence="1">
    <location>
        <begin position="107"/>
        <end position="136"/>
    </location>
</feature>
<evidence type="ECO:0000256" key="2">
    <source>
        <dbReference type="SAM" id="SignalP"/>
    </source>
</evidence>
<evidence type="ECO:0000256" key="1">
    <source>
        <dbReference type="SAM" id="MobiDB-lite"/>
    </source>
</evidence>
<comment type="caution">
    <text evidence="3">The sequence shown here is derived from an EMBL/GenBank/DDBJ whole genome shotgun (WGS) entry which is preliminary data.</text>
</comment>
<dbReference type="AlphaFoldDB" id="A0A9Q1EEP2"/>
<gene>
    <name evidence="3" type="ORF">SKAU_G00386370</name>
</gene>
<evidence type="ECO:0000313" key="4">
    <source>
        <dbReference type="Proteomes" id="UP001152622"/>
    </source>
</evidence>
<reference evidence="3" key="1">
    <citation type="journal article" date="2023" name="Science">
        <title>Genome structures resolve the early diversification of teleost fishes.</title>
        <authorList>
            <person name="Parey E."/>
            <person name="Louis A."/>
            <person name="Montfort J."/>
            <person name="Bouchez O."/>
            <person name="Roques C."/>
            <person name="Iampietro C."/>
            <person name="Lluch J."/>
            <person name="Castinel A."/>
            <person name="Donnadieu C."/>
            <person name="Desvignes T."/>
            <person name="Floi Bucao C."/>
            <person name="Jouanno E."/>
            <person name="Wen M."/>
            <person name="Mejri S."/>
            <person name="Dirks R."/>
            <person name="Jansen H."/>
            <person name="Henkel C."/>
            <person name="Chen W.J."/>
            <person name="Zahm M."/>
            <person name="Cabau C."/>
            <person name="Klopp C."/>
            <person name="Thompson A.W."/>
            <person name="Robinson-Rechavi M."/>
            <person name="Braasch I."/>
            <person name="Lecointre G."/>
            <person name="Bobe J."/>
            <person name="Postlethwait J.H."/>
            <person name="Berthelot C."/>
            <person name="Roest Crollius H."/>
            <person name="Guiguen Y."/>
        </authorList>
    </citation>
    <scope>NUCLEOTIDE SEQUENCE</scope>
    <source>
        <strain evidence="3">WJC10195</strain>
    </source>
</reference>
<sequence>MLCYPLNHFFFTIVAAFIECKVFMGEGSVMVGGGQFDTFQTGRGTRPPCPPIILRPWTMVTACHLSSSSWDIYKKDSGSTEQTQFVQHGSGNYFCLTSGASKRMTSCRRSPADSSHCPLPCPGEPPEATAPAPCPG</sequence>
<dbReference type="EMBL" id="JAINUF010000019">
    <property type="protein sequence ID" value="KAJ8337417.1"/>
    <property type="molecule type" value="Genomic_DNA"/>
</dbReference>
<keyword evidence="4" id="KW-1185">Reference proteome</keyword>
<protein>
    <submittedName>
        <fullName evidence="3">Uncharacterized protein</fullName>
    </submittedName>
</protein>
<organism evidence="3 4">
    <name type="scientific">Synaphobranchus kaupii</name>
    <name type="common">Kaup's arrowtooth eel</name>
    <dbReference type="NCBI Taxonomy" id="118154"/>
    <lineage>
        <taxon>Eukaryota</taxon>
        <taxon>Metazoa</taxon>
        <taxon>Chordata</taxon>
        <taxon>Craniata</taxon>
        <taxon>Vertebrata</taxon>
        <taxon>Euteleostomi</taxon>
        <taxon>Actinopterygii</taxon>
        <taxon>Neopterygii</taxon>
        <taxon>Teleostei</taxon>
        <taxon>Anguilliformes</taxon>
        <taxon>Synaphobranchidae</taxon>
        <taxon>Synaphobranchus</taxon>
    </lineage>
</organism>
<name>A0A9Q1EEP2_SYNKA</name>
<feature type="chain" id="PRO_5040452678" evidence="2">
    <location>
        <begin position="17"/>
        <end position="136"/>
    </location>
</feature>
<dbReference type="Proteomes" id="UP001152622">
    <property type="component" value="Chromosome 19"/>
</dbReference>
<accession>A0A9Q1EEP2</accession>
<evidence type="ECO:0000313" key="3">
    <source>
        <dbReference type="EMBL" id="KAJ8337417.1"/>
    </source>
</evidence>
<keyword evidence="2" id="KW-0732">Signal</keyword>
<feature type="signal peptide" evidence="2">
    <location>
        <begin position="1"/>
        <end position="16"/>
    </location>
</feature>
<proteinExistence type="predicted"/>
<feature type="compositionally biased region" description="Low complexity" evidence="1">
    <location>
        <begin position="126"/>
        <end position="136"/>
    </location>
</feature>